<accession>A0A0S3R8G1</accession>
<keyword evidence="2" id="KW-1185">Reference proteome</keyword>
<evidence type="ECO:0000313" key="1">
    <source>
        <dbReference type="EMBL" id="BAT76952.1"/>
    </source>
</evidence>
<protein>
    <submittedName>
        <fullName evidence="1">Uncharacterized protein</fullName>
    </submittedName>
</protein>
<sequence>MALLHCLHHSLPTLMHCHHLASTLVIFSTTLLTNKDTSKIHLFLFKCPFLTTLQTGFLFQIFIRSTVQIQNFSPSKS</sequence>
<dbReference type="AlphaFoldDB" id="A0A0S3R8G1"/>
<organism evidence="1 2">
    <name type="scientific">Vigna angularis var. angularis</name>
    <dbReference type="NCBI Taxonomy" id="157739"/>
    <lineage>
        <taxon>Eukaryota</taxon>
        <taxon>Viridiplantae</taxon>
        <taxon>Streptophyta</taxon>
        <taxon>Embryophyta</taxon>
        <taxon>Tracheophyta</taxon>
        <taxon>Spermatophyta</taxon>
        <taxon>Magnoliopsida</taxon>
        <taxon>eudicotyledons</taxon>
        <taxon>Gunneridae</taxon>
        <taxon>Pentapetalae</taxon>
        <taxon>rosids</taxon>
        <taxon>fabids</taxon>
        <taxon>Fabales</taxon>
        <taxon>Fabaceae</taxon>
        <taxon>Papilionoideae</taxon>
        <taxon>50 kb inversion clade</taxon>
        <taxon>NPAAA clade</taxon>
        <taxon>indigoferoid/millettioid clade</taxon>
        <taxon>Phaseoleae</taxon>
        <taxon>Vigna</taxon>
    </lineage>
</organism>
<dbReference type="EMBL" id="AP015034">
    <property type="protein sequence ID" value="BAT76952.1"/>
    <property type="molecule type" value="Genomic_DNA"/>
</dbReference>
<dbReference type="Proteomes" id="UP000291084">
    <property type="component" value="Chromosome 1"/>
</dbReference>
<gene>
    <name evidence="1" type="primary">Vigan.01G502600</name>
    <name evidence="1" type="ORF">VIGAN_01502600</name>
</gene>
<reference evidence="1 2" key="1">
    <citation type="journal article" date="2015" name="Sci. Rep.">
        <title>The power of single molecule real-time sequencing technology in the de novo assembly of a eukaryotic genome.</title>
        <authorList>
            <person name="Sakai H."/>
            <person name="Naito K."/>
            <person name="Ogiso-Tanaka E."/>
            <person name="Takahashi Y."/>
            <person name="Iseki K."/>
            <person name="Muto C."/>
            <person name="Satou K."/>
            <person name="Teruya K."/>
            <person name="Shiroma A."/>
            <person name="Shimoji M."/>
            <person name="Hirano T."/>
            <person name="Itoh T."/>
            <person name="Kaga A."/>
            <person name="Tomooka N."/>
        </authorList>
    </citation>
    <scope>NUCLEOTIDE SEQUENCE [LARGE SCALE GENOMIC DNA]</scope>
    <source>
        <strain evidence="2">cv. Shumari</strain>
    </source>
</reference>
<proteinExistence type="predicted"/>
<evidence type="ECO:0000313" key="2">
    <source>
        <dbReference type="Proteomes" id="UP000291084"/>
    </source>
</evidence>
<name>A0A0S3R8G1_PHAAN</name>